<gene>
    <name evidence="2" type="ORF">KK083_10920</name>
</gene>
<name>A0AAP2GP07_9BACT</name>
<protein>
    <submittedName>
        <fullName evidence="2">Chorismate-binding protein</fullName>
    </submittedName>
</protein>
<dbReference type="PANTHER" id="PTHR42839:SF2">
    <property type="entry name" value="ISOCHORISMATE SYNTHASE ENTC"/>
    <property type="match status" value="1"/>
</dbReference>
<dbReference type="Proteomes" id="UP001319200">
    <property type="component" value="Unassembled WGS sequence"/>
</dbReference>
<feature type="domain" description="Chorismate-utilising enzyme C-terminal" evidence="1">
    <location>
        <begin position="137"/>
        <end position="389"/>
    </location>
</feature>
<evidence type="ECO:0000313" key="2">
    <source>
        <dbReference type="EMBL" id="MBT1697390.1"/>
    </source>
</evidence>
<evidence type="ECO:0000259" key="1">
    <source>
        <dbReference type="Pfam" id="PF00425"/>
    </source>
</evidence>
<dbReference type="AlphaFoldDB" id="A0AAP2GP07"/>
<dbReference type="RefSeq" id="WP_254163261.1">
    <property type="nucleotide sequence ID" value="NZ_JAHESF010000009.1"/>
</dbReference>
<reference evidence="2 3" key="1">
    <citation type="submission" date="2021-05" db="EMBL/GenBank/DDBJ databases">
        <title>A Polyphasic approach of four new species of the genus Ohtaekwangia: Ohtaekwangia histidinii sp. nov., Ohtaekwangia cretensis sp. nov., Ohtaekwangia indiensis sp. nov., Ohtaekwangia reichenbachii sp. nov. from diverse environment.</title>
        <authorList>
            <person name="Octaviana S."/>
        </authorList>
    </citation>
    <scope>NUCLEOTIDE SEQUENCE [LARGE SCALE GENOMIC DNA]</scope>
    <source>
        <strain evidence="2 3">PWU4</strain>
    </source>
</reference>
<dbReference type="EMBL" id="JAHESF010000009">
    <property type="protein sequence ID" value="MBT1697390.1"/>
    <property type="molecule type" value="Genomic_DNA"/>
</dbReference>
<dbReference type="Pfam" id="PF00425">
    <property type="entry name" value="Chorismate_bind"/>
    <property type="match status" value="1"/>
</dbReference>
<dbReference type="SUPFAM" id="SSF56322">
    <property type="entry name" value="ADC synthase"/>
    <property type="match status" value="1"/>
</dbReference>
<accession>A0AAP2GP07</accession>
<sequence length="398" mass="44503">MNTVTSVSAEISSETEILNLLLNHALENDLPIAFWRLPNTSTRYLIISQEYRSLEKNSPIEELPAGFMFAPFDRDRTTLFLPADFIFRFENNVLTSPETPAEIASAAWLSQKFRTWPVGKRVYFKGNTTSSAAGNGTDFIQLVQKGVAAIEAGKFEKIVPSRTKLVDLPDDFDIVKAFENLCSKYTNALISFVSIPNTGSWLGATPEVLVTVEDKTIFKTVALAGTMPYQEGMNLRSVAWTQKEIEEQALVERYVISCFKKIRLREYDEHGPKTIVAGNLVHLKSDFTVDMKATNFPLLGSVMLQLLHPTAAVCGMPLESSMDFLKAHEGYDREFYAGYLGPVNVDNNIHLFVNLRCMKMLDGKALLFAGAGVTIDSVAEKEWEETEVKFNTLLNVIL</sequence>
<proteinExistence type="predicted"/>
<evidence type="ECO:0000313" key="3">
    <source>
        <dbReference type="Proteomes" id="UP001319200"/>
    </source>
</evidence>
<keyword evidence="3" id="KW-1185">Reference proteome</keyword>
<comment type="caution">
    <text evidence="2">The sequence shown here is derived from an EMBL/GenBank/DDBJ whole genome shotgun (WGS) entry which is preliminary data.</text>
</comment>
<dbReference type="InterPro" id="IPR015890">
    <property type="entry name" value="Chorismate_C"/>
</dbReference>
<organism evidence="2 3">
    <name type="scientific">Chryseosolibacter histidini</name>
    <dbReference type="NCBI Taxonomy" id="2782349"/>
    <lineage>
        <taxon>Bacteria</taxon>
        <taxon>Pseudomonadati</taxon>
        <taxon>Bacteroidota</taxon>
        <taxon>Cytophagia</taxon>
        <taxon>Cytophagales</taxon>
        <taxon>Chryseotaleaceae</taxon>
        <taxon>Chryseosolibacter</taxon>
    </lineage>
</organism>
<dbReference type="InterPro" id="IPR005801">
    <property type="entry name" value="ADC_synthase"/>
</dbReference>
<dbReference type="Gene3D" id="3.60.120.10">
    <property type="entry name" value="Anthranilate synthase"/>
    <property type="match status" value="1"/>
</dbReference>
<dbReference type="PANTHER" id="PTHR42839">
    <property type="entry name" value="ISOCHORISMATE SYNTHASE ENTC"/>
    <property type="match status" value="1"/>
</dbReference>